<accession>A0A7Y7E7X0</accession>
<reference evidence="2 3" key="1">
    <citation type="submission" date="2020-04" db="EMBL/GenBank/DDBJ databases">
        <title>Draft Genome Sequence of Streptomyces morookaense DSM 40503, an 8-azaguanine-producing strain.</title>
        <authorList>
            <person name="Qi J."/>
            <person name="Gao J.-M."/>
        </authorList>
    </citation>
    <scope>NUCLEOTIDE SEQUENCE [LARGE SCALE GENOMIC DNA]</scope>
    <source>
        <strain evidence="2 3">DSM 40503</strain>
    </source>
</reference>
<dbReference type="PRINTS" id="PR00412">
    <property type="entry name" value="EPOXHYDRLASE"/>
</dbReference>
<dbReference type="InterPro" id="IPR000639">
    <property type="entry name" value="Epox_hydrolase-like"/>
</dbReference>
<organism evidence="2 3">
    <name type="scientific">Streptomyces morookaense</name>
    <name type="common">Streptoverticillium morookaense</name>
    <dbReference type="NCBI Taxonomy" id="1970"/>
    <lineage>
        <taxon>Bacteria</taxon>
        <taxon>Bacillati</taxon>
        <taxon>Actinomycetota</taxon>
        <taxon>Actinomycetes</taxon>
        <taxon>Kitasatosporales</taxon>
        <taxon>Streptomycetaceae</taxon>
        <taxon>Streptomyces</taxon>
    </lineage>
</organism>
<dbReference type="PANTHER" id="PTHR43194:SF2">
    <property type="entry name" value="PEROXISOMAL MEMBRANE PROTEIN LPX1"/>
    <property type="match status" value="1"/>
</dbReference>
<evidence type="ECO:0000313" key="3">
    <source>
        <dbReference type="Proteomes" id="UP000587462"/>
    </source>
</evidence>
<dbReference type="Proteomes" id="UP000587462">
    <property type="component" value="Unassembled WGS sequence"/>
</dbReference>
<name>A0A7Y7E7X0_STRMO</name>
<dbReference type="GO" id="GO:0016787">
    <property type="term" value="F:hydrolase activity"/>
    <property type="evidence" value="ECO:0007669"/>
    <property type="project" value="UniProtKB-KW"/>
</dbReference>
<dbReference type="AlphaFoldDB" id="A0A7Y7E7X0"/>
<dbReference type="PRINTS" id="PR00111">
    <property type="entry name" value="ABHYDROLASE"/>
</dbReference>
<evidence type="ECO:0000313" key="2">
    <source>
        <dbReference type="EMBL" id="NVK78839.1"/>
    </source>
</evidence>
<dbReference type="EMBL" id="JABBXF010000029">
    <property type="protein sequence ID" value="NVK78839.1"/>
    <property type="molecule type" value="Genomic_DNA"/>
</dbReference>
<evidence type="ECO:0000259" key="1">
    <source>
        <dbReference type="Pfam" id="PF12697"/>
    </source>
</evidence>
<sequence>MPMESFIQLHGRRFAYLDFGGPGPVLLALHGHFGRGWIFAPLASALAGRCRVVALDQRGHGLSDNGGDTTPDAYVADAAAFLRVLDLAPAVVLGHSMGGAIAFLLARRHPELVSALVIADMTVLNQEPETRPVLDVTGWPRRSSSRRALKDAIEAQGIPDASYFLDSAARFDDGWGLLFDTDDMMASQHALTGDFSAQWAASAQPALLLRGGDSFILTAATAQRMAAERPNTQLVEMPGCGHWLHADAPDVFAEEVGSFLDRIRAVPDILGSRATT</sequence>
<dbReference type="SUPFAM" id="SSF53474">
    <property type="entry name" value="alpha/beta-Hydrolases"/>
    <property type="match status" value="1"/>
</dbReference>
<proteinExistence type="predicted"/>
<dbReference type="PANTHER" id="PTHR43194">
    <property type="entry name" value="HYDROLASE ALPHA/BETA FOLD FAMILY"/>
    <property type="match status" value="1"/>
</dbReference>
<feature type="domain" description="AB hydrolase-1" evidence="1">
    <location>
        <begin position="27"/>
        <end position="254"/>
    </location>
</feature>
<dbReference type="Gene3D" id="3.40.50.1820">
    <property type="entry name" value="alpha/beta hydrolase"/>
    <property type="match status" value="1"/>
</dbReference>
<keyword evidence="3" id="KW-1185">Reference proteome</keyword>
<dbReference type="RefSeq" id="WP_171081319.1">
    <property type="nucleotide sequence ID" value="NZ_BNBU01000006.1"/>
</dbReference>
<dbReference type="InterPro" id="IPR029058">
    <property type="entry name" value="AB_hydrolase_fold"/>
</dbReference>
<dbReference type="InterPro" id="IPR050228">
    <property type="entry name" value="Carboxylesterase_BioH"/>
</dbReference>
<comment type="caution">
    <text evidence="2">The sequence shown here is derived from an EMBL/GenBank/DDBJ whole genome shotgun (WGS) entry which is preliminary data.</text>
</comment>
<keyword evidence="2" id="KW-0378">Hydrolase</keyword>
<gene>
    <name evidence="2" type="ORF">HG542_14320</name>
</gene>
<dbReference type="Pfam" id="PF12697">
    <property type="entry name" value="Abhydrolase_6"/>
    <property type="match status" value="1"/>
</dbReference>
<dbReference type="InterPro" id="IPR000073">
    <property type="entry name" value="AB_hydrolase_1"/>
</dbReference>
<protein>
    <submittedName>
        <fullName evidence="2">Alpha/beta hydrolase</fullName>
    </submittedName>
</protein>